<dbReference type="AlphaFoldDB" id="A7NS67"/>
<dbReference type="EMBL" id="CP000804">
    <property type="protein sequence ID" value="ABU60413.1"/>
    <property type="molecule type" value="Genomic_DNA"/>
</dbReference>
<evidence type="ECO:0000256" key="1">
    <source>
        <dbReference type="SAM" id="MobiDB-lite"/>
    </source>
</evidence>
<evidence type="ECO:0000313" key="2">
    <source>
        <dbReference type="EMBL" id="ABU60413.1"/>
    </source>
</evidence>
<sequence length="121" mass="12956">MAGESTGLGVGAEGVGKDADALVCEKRAEIPAIAAKHGAHNARIFGSVARGDTDEHSNVHILAPMEPGRSRFDKGRTEPPRAHRRSHRRTDPRAGAGRGARGKRRILATRMPTILVRAVRP</sequence>
<dbReference type="InterPro" id="IPR043519">
    <property type="entry name" value="NT_sf"/>
</dbReference>
<protein>
    <recommendedName>
        <fullName evidence="4">Polymerase nucleotidyl transferase domain-containing protein</fullName>
    </recommendedName>
</protein>
<dbReference type="KEGG" id="rca:Rcas_4395"/>
<feature type="region of interest" description="Disordered" evidence="1">
    <location>
        <begin position="63"/>
        <end position="112"/>
    </location>
</feature>
<evidence type="ECO:0000313" key="3">
    <source>
        <dbReference type="Proteomes" id="UP000000263"/>
    </source>
</evidence>
<accession>A7NS67</accession>
<dbReference type="Proteomes" id="UP000000263">
    <property type="component" value="Chromosome"/>
</dbReference>
<name>A7NS67_ROSCS</name>
<feature type="compositionally biased region" description="Basic and acidic residues" evidence="1">
    <location>
        <begin position="68"/>
        <end position="81"/>
    </location>
</feature>
<evidence type="ECO:0008006" key="4">
    <source>
        <dbReference type="Google" id="ProtNLM"/>
    </source>
</evidence>
<keyword evidence="3" id="KW-1185">Reference proteome</keyword>
<dbReference type="HOGENOM" id="CLU_2036272_0_0_0"/>
<dbReference type="STRING" id="383372.Rcas_4395"/>
<dbReference type="SUPFAM" id="SSF81301">
    <property type="entry name" value="Nucleotidyltransferase"/>
    <property type="match status" value="1"/>
</dbReference>
<gene>
    <name evidence="2" type="ordered locus">Rcas_4395</name>
</gene>
<dbReference type="eggNOG" id="COG1669">
    <property type="taxonomic scope" value="Bacteria"/>
</dbReference>
<proteinExistence type="predicted"/>
<organism evidence="2 3">
    <name type="scientific">Roseiflexus castenholzii (strain DSM 13941 / HLO8)</name>
    <dbReference type="NCBI Taxonomy" id="383372"/>
    <lineage>
        <taxon>Bacteria</taxon>
        <taxon>Bacillati</taxon>
        <taxon>Chloroflexota</taxon>
        <taxon>Chloroflexia</taxon>
        <taxon>Chloroflexales</taxon>
        <taxon>Roseiflexineae</taxon>
        <taxon>Roseiflexaceae</taxon>
        <taxon>Roseiflexus</taxon>
    </lineage>
</organism>
<reference evidence="2 3" key="1">
    <citation type="submission" date="2007-08" db="EMBL/GenBank/DDBJ databases">
        <title>Complete sequence of Roseiflexus castenholzii DSM 13941.</title>
        <authorList>
            <consortium name="US DOE Joint Genome Institute"/>
            <person name="Copeland A."/>
            <person name="Lucas S."/>
            <person name="Lapidus A."/>
            <person name="Barry K."/>
            <person name="Glavina del Rio T."/>
            <person name="Dalin E."/>
            <person name="Tice H."/>
            <person name="Pitluck S."/>
            <person name="Thompson L.S."/>
            <person name="Brettin T."/>
            <person name="Bruce D."/>
            <person name="Detter J.C."/>
            <person name="Han C."/>
            <person name="Tapia R."/>
            <person name="Schmutz J."/>
            <person name="Larimer F."/>
            <person name="Land M."/>
            <person name="Hauser L."/>
            <person name="Kyrpides N."/>
            <person name="Mikhailova N."/>
            <person name="Bryant D.A."/>
            <person name="Hanada S."/>
            <person name="Tsukatani Y."/>
            <person name="Richardson P."/>
        </authorList>
    </citation>
    <scope>NUCLEOTIDE SEQUENCE [LARGE SCALE GENOMIC DNA]</scope>
    <source>
        <strain evidence="3">DSM 13941 / HLO8</strain>
    </source>
</reference>
<dbReference type="Gene3D" id="3.30.460.10">
    <property type="entry name" value="Beta Polymerase, domain 2"/>
    <property type="match status" value="1"/>
</dbReference>